<sequence length="584" mass="62159">MRMSALFLALPLAVALALAEYIPDYVMVSPDHVALAPSGPQGLNANALNNMLCLTNRFRYDLGLSSLALDAQLVRYAQQRAQELSDNKANVTDNQVVGQVAPISFNTTYWSDVSENLLQTTNNPTFAYWEMQQSEDMAANLASQDYMFFGAGLYNGYYVQAFGSPVSPDDFNQNLFPACPANQTFFNWVYPNGMSSPPTDKSQLLNTAYPADAIAQISPKYYIDRNPYYDNGRTNDTQYYFTPELGNVPYLKSLAVSDIVAGADTQTPYAATADSGEQGMTKDELNLMTCLINARRYQSCLPPVALNSQLIAAAQAHSYEMNFALNMSHYGASGWPGDRIKRRGFIFGSVGENVVANTHDVYGAHVTFSQSQGHLNNILGVGYTFVGVGRSGQFWTVDFGSYLDKSISPDPATFPLCPGNETAIAIAFPDGLPTQPKLDATACGNTEATSVVAPPYIQSQQSLASAGAAAEPTSSAAAGAGVAIVTVTDVVTQYVSPTSGASLPQLTTPTATSSTDVLSTDMASTEMASTSSSAESSPAPTTSSVSETASESESESESPSLTGSAVLYSPVQLLANNVQLIVTV</sequence>
<feature type="domain" description="SCP" evidence="3">
    <location>
        <begin position="291"/>
        <end position="392"/>
    </location>
</feature>
<dbReference type="OrthoDB" id="5569850at2759"/>
<proteinExistence type="predicted"/>
<gene>
    <name evidence="4" type="ORF">LPJ53_003380</name>
</gene>
<dbReference type="Proteomes" id="UP001149813">
    <property type="component" value="Unassembled WGS sequence"/>
</dbReference>
<dbReference type="EMBL" id="JANBOJ010000126">
    <property type="protein sequence ID" value="KAJ1722177.1"/>
    <property type="molecule type" value="Genomic_DNA"/>
</dbReference>
<feature type="region of interest" description="Disordered" evidence="1">
    <location>
        <begin position="522"/>
        <end position="562"/>
    </location>
</feature>
<dbReference type="PANTHER" id="PTHR31157:SF1">
    <property type="entry name" value="SCP DOMAIN-CONTAINING PROTEIN"/>
    <property type="match status" value="1"/>
</dbReference>
<protein>
    <recommendedName>
        <fullName evidence="3">SCP domain-containing protein</fullName>
    </recommendedName>
</protein>
<accession>A0A9W7Y1F4</accession>
<dbReference type="Pfam" id="PF00188">
    <property type="entry name" value="CAP"/>
    <property type="match status" value="1"/>
</dbReference>
<dbReference type="SUPFAM" id="SSF55797">
    <property type="entry name" value="PR-1-like"/>
    <property type="match status" value="2"/>
</dbReference>
<dbReference type="Gene3D" id="3.40.33.10">
    <property type="entry name" value="CAP"/>
    <property type="match status" value="2"/>
</dbReference>
<evidence type="ECO:0000256" key="1">
    <source>
        <dbReference type="SAM" id="MobiDB-lite"/>
    </source>
</evidence>
<feature type="region of interest" description="Disordered" evidence="1">
    <location>
        <begin position="498"/>
        <end position="517"/>
    </location>
</feature>
<dbReference type="CDD" id="cd05379">
    <property type="entry name" value="CAP_bacterial"/>
    <property type="match status" value="1"/>
</dbReference>
<dbReference type="InterPro" id="IPR035940">
    <property type="entry name" value="CAP_sf"/>
</dbReference>
<dbReference type="AlphaFoldDB" id="A0A9W7Y1F4"/>
<keyword evidence="2" id="KW-0732">Signal</keyword>
<name>A0A9W7Y1F4_9FUNG</name>
<evidence type="ECO:0000313" key="4">
    <source>
        <dbReference type="EMBL" id="KAJ1722177.1"/>
    </source>
</evidence>
<keyword evidence="5" id="KW-1185">Reference proteome</keyword>
<evidence type="ECO:0000259" key="3">
    <source>
        <dbReference type="Pfam" id="PF00188"/>
    </source>
</evidence>
<reference evidence="4" key="1">
    <citation type="submission" date="2022-07" db="EMBL/GenBank/DDBJ databases">
        <title>Phylogenomic reconstructions and comparative analyses of Kickxellomycotina fungi.</title>
        <authorList>
            <person name="Reynolds N.K."/>
            <person name="Stajich J.E."/>
            <person name="Barry K."/>
            <person name="Grigoriev I.V."/>
            <person name="Crous P."/>
            <person name="Smith M.E."/>
        </authorList>
    </citation>
    <scope>NUCLEOTIDE SEQUENCE</scope>
    <source>
        <strain evidence="4">NBRC 32514</strain>
    </source>
</reference>
<feature type="chain" id="PRO_5040836289" description="SCP domain-containing protein" evidence="2">
    <location>
        <begin position="20"/>
        <end position="584"/>
    </location>
</feature>
<organism evidence="4 5">
    <name type="scientific">Coemansia erecta</name>
    <dbReference type="NCBI Taxonomy" id="147472"/>
    <lineage>
        <taxon>Eukaryota</taxon>
        <taxon>Fungi</taxon>
        <taxon>Fungi incertae sedis</taxon>
        <taxon>Zoopagomycota</taxon>
        <taxon>Kickxellomycotina</taxon>
        <taxon>Kickxellomycetes</taxon>
        <taxon>Kickxellales</taxon>
        <taxon>Kickxellaceae</taxon>
        <taxon>Coemansia</taxon>
    </lineage>
</organism>
<feature type="compositionally biased region" description="Low complexity" evidence="1">
    <location>
        <begin position="523"/>
        <end position="549"/>
    </location>
</feature>
<dbReference type="PANTHER" id="PTHR31157">
    <property type="entry name" value="SCP DOMAIN-CONTAINING PROTEIN"/>
    <property type="match status" value="1"/>
</dbReference>
<dbReference type="InterPro" id="IPR014044">
    <property type="entry name" value="CAP_dom"/>
</dbReference>
<comment type="caution">
    <text evidence="4">The sequence shown here is derived from an EMBL/GenBank/DDBJ whole genome shotgun (WGS) entry which is preliminary data.</text>
</comment>
<evidence type="ECO:0000313" key="5">
    <source>
        <dbReference type="Proteomes" id="UP001149813"/>
    </source>
</evidence>
<feature type="signal peptide" evidence="2">
    <location>
        <begin position="1"/>
        <end position="19"/>
    </location>
</feature>
<evidence type="ECO:0000256" key="2">
    <source>
        <dbReference type="SAM" id="SignalP"/>
    </source>
</evidence>